<proteinExistence type="predicted"/>
<organism evidence="1 2">
    <name type="scientific">Bifidobacterium adolescentis</name>
    <dbReference type="NCBI Taxonomy" id="1680"/>
    <lineage>
        <taxon>Bacteria</taxon>
        <taxon>Bacillati</taxon>
        <taxon>Actinomycetota</taxon>
        <taxon>Actinomycetes</taxon>
        <taxon>Bifidobacteriales</taxon>
        <taxon>Bifidobacteriaceae</taxon>
        <taxon>Bifidobacterium</taxon>
    </lineage>
</organism>
<gene>
    <name evidence="1" type="ORF">GA629_08715</name>
</gene>
<dbReference type="AlphaFoldDB" id="A0A6A2R8Z9"/>
<dbReference type="Proteomes" id="UP000470200">
    <property type="component" value="Unassembled WGS sequence"/>
</dbReference>
<evidence type="ECO:0000313" key="1">
    <source>
        <dbReference type="EMBL" id="KAB5883434.1"/>
    </source>
</evidence>
<protein>
    <submittedName>
        <fullName evidence="1">Uncharacterized protein</fullName>
    </submittedName>
</protein>
<accession>A0A6A2R8Z9</accession>
<dbReference type="EMBL" id="WDIP01000010">
    <property type="protein sequence ID" value="KAB5883434.1"/>
    <property type="molecule type" value="Genomic_DNA"/>
</dbReference>
<sequence>MFPELREAKPDNKTAAGMLARAVRHDLSSMARVRAVTGTLDQWLAPVRGSSKPLFAFESVSIMYRVDADGARRVRPWAGKNKEAGHGGQSQAIRHPA</sequence>
<reference evidence="1 2" key="1">
    <citation type="journal article" date="2019" name="Nat. Med.">
        <title>A library of human gut bacterial isolates paired with longitudinal multiomics data enables mechanistic microbiome research.</title>
        <authorList>
            <person name="Poyet M."/>
            <person name="Groussin M."/>
            <person name="Gibbons S.M."/>
            <person name="Avila-Pacheco J."/>
            <person name="Jiang X."/>
            <person name="Kearney S.M."/>
            <person name="Perrotta A.R."/>
            <person name="Berdy B."/>
            <person name="Zhao S."/>
            <person name="Lieberman T.D."/>
            <person name="Swanson P.K."/>
            <person name="Smith M."/>
            <person name="Roesemann S."/>
            <person name="Alexander J.E."/>
            <person name="Rich S.A."/>
            <person name="Livny J."/>
            <person name="Vlamakis H."/>
            <person name="Clish C."/>
            <person name="Bullock K."/>
            <person name="Deik A."/>
            <person name="Scott J."/>
            <person name="Pierce K.A."/>
            <person name="Xavier R.J."/>
            <person name="Alm E.J."/>
        </authorList>
    </citation>
    <scope>NUCLEOTIDE SEQUENCE [LARGE SCALE GENOMIC DNA]</scope>
    <source>
        <strain evidence="1 2">BIOML-A105</strain>
    </source>
</reference>
<name>A0A6A2R8Z9_BIFAD</name>
<comment type="caution">
    <text evidence="1">The sequence shown here is derived from an EMBL/GenBank/DDBJ whole genome shotgun (WGS) entry which is preliminary data.</text>
</comment>
<evidence type="ECO:0000313" key="2">
    <source>
        <dbReference type="Proteomes" id="UP000470200"/>
    </source>
</evidence>